<protein>
    <recommendedName>
        <fullName evidence="4">F420-dependent oxidoreductase</fullName>
    </recommendedName>
</protein>
<evidence type="ECO:0008006" key="4">
    <source>
        <dbReference type="Google" id="ProtNLM"/>
    </source>
</evidence>
<name>A0ABX5Z8B0_9MICO</name>
<feature type="transmembrane region" description="Helical" evidence="1">
    <location>
        <begin position="202"/>
        <end position="226"/>
    </location>
</feature>
<dbReference type="Proteomes" id="UP000323565">
    <property type="component" value="Chromosome"/>
</dbReference>
<evidence type="ECO:0000313" key="3">
    <source>
        <dbReference type="Proteomes" id="UP000323565"/>
    </source>
</evidence>
<accession>A0ABX5Z8B0</accession>
<keyword evidence="3" id="KW-1185">Reference proteome</keyword>
<feature type="transmembrane region" description="Helical" evidence="1">
    <location>
        <begin position="166"/>
        <end position="182"/>
    </location>
</feature>
<dbReference type="InterPro" id="IPR049713">
    <property type="entry name" value="Pr6Pr-like"/>
</dbReference>
<proteinExistence type="predicted"/>
<feature type="transmembrane region" description="Helical" evidence="1">
    <location>
        <begin position="134"/>
        <end position="154"/>
    </location>
</feature>
<sequence length="234" mass="25116">MRSARRAWGFVAALAWFGVALDVTLSATDNYSHAEIAAHAYGNNPTGAAGALPRVVDTLSYFTVWSNVVVALAFTLLALQVGRATATSGDRPTGDRFSRLARVLLLDALVMITVTAIVYQVVLAPDANPTGVAVVTNFLKHQAVPVLSVLAWLVVGPRRAFDRRTFSLFLVVPVVWVVYMLVRGAFIDAYPYPFVNVSTNGYASVAVALCAILAFGLAVAALYTGLDKVLSRRR</sequence>
<dbReference type="NCBIfam" id="NF038065">
    <property type="entry name" value="Pr6Pr"/>
    <property type="match status" value="1"/>
</dbReference>
<reference evidence="2 3" key="1">
    <citation type="submission" date="2019-08" db="EMBL/GenBank/DDBJ databases">
        <title>Dermacoccus abyssi strain HZAU 226, whole genome Nanopore sequencing project.</title>
        <authorList>
            <person name="Guo A."/>
            <person name="Zhang X."/>
            <person name="Ruan Y."/>
            <person name="Liu W."/>
            <person name="Chen Q."/>
            <person name="Gu L."/>
        </authorList>
    </citation>
    <scope>NUCLEOTIDE SEQUENCE [LARGE SCALE GENOMIC DNA]</scope>
    <source>
        <strain evidence="2 3">HZAU 226</strain>
    </source>
</reference>
<evidence type="ECO:0000313" key="2">
    <source>
        <dbReference type="EMBL" id="QEH93206.1"/>
    </source>
</evidence>
<organism evidence="2 3">
    <name type="scientific">Dermacoccus abyssi</name>
    <dbReference type="NCBI Taxonomy" id="322596"/>
    <lineage>
        <taxon>Bacteria</taxon>
        <taxon>Bacillati</taxon>
        <taxon>Actinomycetota</taxon>
        <taxon>Actinomycetes</taxon>
        <taxon>Micrococcales</taxon>
        <taxon>Dermacoccaceae</taxon>
        <taxon>Dermacoccus</taxon>
    </lineage>
</organism>
<keyword evidence="1" id="KW-0472">Membrane</keyword>
<dbReference type="EMBL" id="CP043031">
    <property type="protein sequence ID" value="QEH93206.1"/>
    <property type="molecule type" value="Genomic_DNA"/>
</dbReference>
<feature type="transmembrane region" description="Helical" evidence="1">
    <location>
        <begin position="59"/>
        <end position="79"/>
    </location>
</feature>
<keyword evidence="1" id="KW-1133">Transmembrane helix</keyword>
<gene>
    <name evidence="2" type="ORF">FV141_06485</name>
</gene>
<feature type="transmembrane region" description="Helical" evidence="1">
    <location>
        <begin position="100"/>
        <end position="122"/>
    </location>
</feature>
<keyword evidence="1" id="KW-0812">Transmembrane</keyword>
<evidence type="ECO:0000256" key="1">
    <source>
        <dbReference type="SAM" id="Phobius"/>
    </source>
</evidence>